<gene>
    <name evidence="4" type="ORF">LNINA_LOCUS7048</name>
</gene>
<dbReference type="SMART" id="SM00355">
    <property type="entry name" value="ZnF_C2H2"/>
    <property type="match status" value="2"/>
</dbReference>
<dbReference type="EMBL" id="CAVLEF010000009">
    <property type="protein sequence ID" value="CAK1547583.1"/>
    <property type="molecule type" value="Genomic_DNA"/>
</dbReference>
<feature type="domain" description="C2H2-type" evidence="3">
    <location>
        <begin position="350"/>
        <end position="377"/>
    </location>
</feature>
<name>A0AAV1JFY9_9NEOP</name>
<dbReference type="Proteomes" id="UP001497472">
    <property type="component" value="Unassembled WGS sequence"/>
</dbReference>
<keyword evidence="1" id="KW-0479">Metal-binding</keyword>
<comment type="caution">
    <text evidence="4">The sequence shown here is derived from an EMBL/GenBank/DDBJ whole genome shotgun (WGS) entry which is preliminary data.</text>
</comment>
<protein>
    <recommendedName>
        <fullName evidence="3">C2H2-type domain-containing protein</fullName>
    </recommendedName>
</protein>
<dbReference type="AlphaFoldDB" id="A0AAV1JFY9"/>
<evidence type="ECO:0000313" key="4">
    <source>
        <dbReference type="EMBL" id="CAK1547583.1"/>
    </source>
</evidence>
<dbReference type="PROSITE" id="PS00028">
    <property type="entry name" value="ZINC_FINGER_C2H2_1"/>
    <property type="match status" value="2"/>
</dbReference>
<keyword evidence="5" id="KW-1185">Reference proteome</keyword>
<evidence type="ECO:0000256" key="2">
    <source>
        <dbReference type="SAM" id="MobiDB-lite"/>
    </source>
</evidence>
<dbReference type="InterPro" id="IPR013087">
    <property type="entry name" value="Znf_C2H2_type"/>
</dbReference>
<evidence type="ECO:0000256" key="1">
    <source>
        <dbReference type="PROSITE-ProRule" id="PRU00042"/>
    </source>
</evidence>
<feature type="region of interest" description="Disordered" evidence="2">
    <location>
        <begin position="38"/>
        <end position="73"/>
    </location>
</feature>
<dbReference type="GO" id="GO:0008270">
    <property type="term" value="F:zinc ion binding"/>
    <property type="evidence" value="ECO:0007669"/>
    <property type="project" value="UniProtKB-KW"/>
</dbReference>
<evidence type="ECO:0000313" key="5">
    <source>
        <dbReference type="Proteomes" id="UP001497472"/>
    </source>
</evidence>
<dbReference type="PROSITE" id="PS50157">
    <property type="entry name" value="ZINC_FINGER_C2H2_2"/>
    <property type="match status" value="1"/>
</dbReference>
<reference evidence="4 5" key="1">
    <citation type="submission" date="2023-11" db="EMBL/GenBank/DDBJ databases">
        <authorList>
            <person name="Okamura Y."/>
        </authorList>
    </citation>
    <scope>NUCLEOTIDE SEQUENCE [LARGE SCALE GENOMIC DNA]</scope>
</reference>
<organism evidence="4 5">
    <name type="scientific">Leptosia nina</name>
    <dbReference type="NCBI Taxonomy" id="320188"/>
    <lineage>
        <taxon>Eukaryota</taxon>
        <taxon>Metazoa</taxon>
        <taxon>Ecdysozoa</taxon>
        <taxon>Arthropoda</taxon>
        <taxon>Hexapoda</taxon>
        <taxon>Insecta</taxon>
        <taxon>Pterygota</taxon>
        <taxon>Neoptera</taxon>
        <taxon>Endopterygota</taxon>
        <taxon>Lepidoptera</taxon>
        <taxon>Glossata</taxon>
        <taxon>Ditrysia</taxon>
        <taxon>Papilionoidea</taxon>
        <taxon>Pieridae</taxon>
        <taxon>Pierinae</taxon>
        <taxon>Leptosia</taxon>
    </lineage>
</organism>
<keyword evidence="1" id="KW-0863">Zinc-finger</keyword>
<sequence>MSGSEDDCVIECLDEDVEIVQHYVQKVDDVKHIIIKTEPEDDELLQERPEKRKKVKREEEDSDYDPAEEYRQRFKKKMRPSRPIFKRESVPDNTSKGDFRRRRLLDIRIPDYEDPLCLPVRSYSTDEYSAKRLRNWNNLCLKYMKMYETPLRPDVQETFSSSRCVVLRNAYSKDSGKVDTTVWSKLTVENKQGMQKSEIFQAVLPRYKEKKALNTIILRPKLLKSVQYKEEVILTKEFNKNEDMLIVYKPKQALSCTYKMIEEKVEGSDEEPKRYLKEVVACKMCAPCYQMSWRGVLKSNSNSMKCCVCNITCSSAFNLLSHLRGHSQAEVRANKMLISKTLSEVLRYHYECRICSQKCGSIKGLRSHIKAHKGKEPFLCEIGGHVAS</sequence>
<dbReference type="Pfam" id="PF12874">
    <property type="entry name" value="zf-met"/>
    <property type="match status" value="1"/>
</dbReference>
<accession>A0AAV1JFY9</accession>
<proteinExistence type="predicted"/>
<evidence type="ECO:0000259" key="3">
    <source>
        <dbReference type="PROSITE" id="PS50157"/>
    </source>
</evidence>
<keyword evidence="1" id="KW-0862">Zinc</keyword>